<dbReference type="Gene3D" id="3.40.50.1460">
    <property type="match status" value="1"/>
</dbReference>
<feature type="domain" description="Peptidase C14 caspase" evidence="2">
    <location>
        <begin position="3"/>
        <end position="225"/>
    </location>
</feature>
<dbReference type="GO" id="GO:0004197">
    <property type="term" value="F:cysteine-type endopeptidase activity"/>
    <property type="evidence" value="ECO:0007669"/>
    <property type="project" value="InterPro"/>
</dbReference>
<dbReference type="Proteomes" id="UP000629098">
    <property type="component" value="Unassembled WGS sequence"/>
</dbReference>
<dbReference type="Pfam" id="PF00656">
    <property type="entry name" value="Peptidase_C14"/>
    <property type="match status" value="1"/>
</dbReference>
<dbReference type="SUPFAM" id="SSF52540">
    <property type="entry name" value="P-loop containing nucleoside triphosphate hydrolases"/>
    <property type="match status" value="1"/>
</dbReference>
<gene>
    <name evidence="4" type="ORF">ICL16_16465</name>
</gene>
<reference evidence="4" key="1">
    <citation type="submission" date="2020-09" db="EMBL/GenBank/DDBJ databases">
        <title>Iningainema tapete sp. nov. (Scytonemataceae, Cyanobacteria) from greenhouses in central Florida (USA) produces two types of nodularin with biosynthetic potential for microcystin-LR and anabaenopeptins.</title>
        <authorList>
            <person name="Berthold D.E."/>
            <person name="Lefler F.W."/>
            <person name="Huang I.-S."/>
            <person name="Abdulla H."/>
            <person name="Zimba P.V."/>
            <person name="Laughinghouse H.D. IV."/>
        </authorList>
    </citation>
    <scope>NUCLEOTIDE SEQUENCE</scope>
    <source>
        <strain evidence="4">BLCCT55</strain>
    </source>
</reference>
<dbReference type="PANTHER" id="PTHR48104:SF30">
    <property type="entry name" value="METACASPASE-1"/>
    <property type="match status" value="1"/>
</dbReference>
<accession>A0A8J6XIW1</accession>
<dbReference type="SUPFAM" id="SSF52129">
    <property type="entry name" value="Caspase-like"/>
    <property type="match status" value="1"/>
</dbReference>
<dbReference type="Pfam" id="PF20703">
    <property type="entry name" value="nSTAND1"/>
    <property type="match status" value="1"/>
</dbReference>
<dbReference type="InterPro" id="IPR011600">
    <property type="entry name" value="Pept_C14_caspase"/>
</dbReference>
<feature type="coiled-coil region" evidence="1">
    <location>
        <begin position="630"/>
        <end position="682"/>
    </location>
</feature>
<dbReference type="RefSeq" id="WP_190829642.1">
    <property type="nucleotide sequence ID" value="NZ_CAWPPI010000057.1"/>
</dbReference>
<dbReference type="GO" id="GO:0006508">
    <property type="term" value="P:proteolysis"/>
    <property type="evidence" value="ECO:0007669"/>
    <property type="project" value="InterPro"/>
</dbReference>
<dbReference type="InterPro" id="IPR029030">
    <property type="entry name" value="Caspase-like_dom_sf"/>
</dbReference>
<sequence length="826" mass="93840">MARYALVIGIAKYDNFSPNLPKAVTDAQAISQVLYKHGRFVVEPLPAKLIESENRWEVTQDKKLTGKKLGQALRTFLLDKAKDNDALIYFAGHGFEAPTLTGEPKGYLATSDCNKDGQNAIAFDDFNTLISKSYLSSLVVVLDCCYSGSLLEKSFIRSSFPVFHSKQDYCLITASRAFERAREDAEGGIFTQAVLSGLSEDKADEAGEVSASGLFDFISRSLKQSGQEPIYMGGGRAIPLVWYPPKNLVVATVVHEECPYRGLEAFDKLHAQFFFGRKKVVEDILQKLEQAQFVPIIGASGSGKSSVVRAGLIPQLENNGWRVLDPIKPGIEPLAKLRGIFERFFLRASEIQQLYDFIHNHPIGLRSLIESLPASERFLLVVDQFEEVFTLCLKEEERRRFIDLLTSCPPCGRLAVVLTMRADFLELCLHYPALTQLIQNQAVYMPLLVGAYLEQAIIGPAKLQGYGFEDGLLGEILQDLGSEHECLPLLQFALTELWEKRDREKHQLKLEQYRAMGRVIGALDRHTKAIYESFFTKQEQEWIKRIFLKLVRTGDGVKDTRQRQPKAKLLAIAGGNLQERQAVGEVLDVLIRGRLLVTGQENQQGEAWVDLAHEALMEGWQQFAQWRQENREVRRLIDRVEDGLREWQKNPQNENLMMGGLLAQVREKWQELEADLDTIVKDFYHRSDAYEQTLIAALRKVQIDYYSLGKGHTHSVKIVPQKLYNSLSLSTRTDKSLHSWLTIRKSIQRFKEKQNQAIGLVSDHLLNKELERLELYQEVLEEGKAKGKQETVHRMLKYGFSIENIAEILCLDVEQVKQAAQNLHDL</sequence>
<evidence type="ECO:0000256" key="1">
    <source>
        <dbReference type="SAM" id="Coils"/>
    </source>
</evidence>
<proteinExistence type="predicted"/>
<evidence type="ECO:0000259" key="2">
    <source>
        <dbReference type="Pfam" id="PF00656"/>
    </source>
</evidence>
<organism evidence="4 5">
    <name type="scientific">Iningainema tapete BLCC-T55</name>
    <dbReference type="NCBI Taxonomy" id="2748662"/>
    <lineage>
        <taxon>Bacteria</taxon>
        <taxon>Bacillati</taxon>
        <taxon>Cyanobacteriota</taxon>
        <taxon>Cyanophyceae</taxon>
        <taxon>Nostocales</taxon>
        <taxon>Scytonemataceae</taxon>
        <taxon>Iningainema tapete</taxon>
    </lineage>
</organism>
<keyword evidence="5" id="KW-1185">Reference proteome</keyword>
<evidence type="ECO:0000259" key="3">
    <source>
        <dbReference type="Pfam" id="PF20703"/>
    </source>
</evidence>
<dbReference type="GO" id="GO:0005737">
    <property type="term" value="C:cytoplasm"/>
    <property type="evidence" value="ECO:0007669"/>
    <property type="project" value="TreeGrafter"/>
</dbReference>
<dbReference type="InterPro" id="IPR050452">
    <property type="entry name" value="Metacaspase"/>
</dbReference>
<feature type="domain" description="Novel STAND NTPase 1" evidence="3">
    <location>
        <begin position="259"/>
        <end position="653"/>
    </location>
</feature>
<dbReference type="EMBL" id="JACXAE010000057">
    <property type="protein sequence ID" value="MBD2773622.1"/>
    <property type="molecule type" value="Genomic_DNA"/>
</dbReference>
<evidence type="ECO:0000313" key="4">
    <source>
        <dbReference type="EMBL" id="MBD2773622.1"/>
    </source>
</evidence>
<dbReference type="AlphaFoldDB" id="A0A8J6XIW1"/>
<evidence type="ECO:0000313" key="5">
    <source>
        <dbReference type="Proteomes" id="UP000629098"/>
    </source>
</evidence>
<comment type="caution">
    <text evidence="4">The sequence shown here is derived from an EMBL/GenBank/DDBJ whole genome shotgun (WGS) entry which is preliminary data.</text>
</comment>
<dbReference type="InterPro" id="IPR027417">
    <property type="entry name" value="P-loop_NTPase"/>
</dbReference>
<dbReference type="Gene3D" id="3.40.50.300">
    <property type="entry name" value="P-loop containing nucleotide triphosphate hydrolases"/>
    <property type="match status" value="1"/>
</dbReference>
<protein>
    <submittedName>
        <fullName evidence="4">Caspase family protein</fullName>
    </submittedName>
</protein>
<dbReference type="PANTHER" id="PTHR48104">
    <property type="entry name" value="METACASPASE-4"/>
    <property type="match status" value="1"/>
</dbReference>
<dbReference type="InterPro" id="IPR049052">
    <property type="entry name" value="nSTAND1"/>
</dbReference>
<keyword evidence="1" id="KW-0175">Coiled coil</keyword>
<name>A0A8J6XIW1_9CYAN</name>